<proteinExistence type="predicted"/>
<dbReference type="Pfam" id="PF07727">
    <property type="entry name" value="RVT_2"/>
    <property type="match status" value="1"/>
</dbReference>
<dbReference type="InterPro" id="IPR013103">
    <property type="entry name" value="RVT_2"/>
</dbReference>
<sequence>MKALYKNDTWDIADLPKGKRLVGCKRVFTIKFKVDGFVERYKARLATKGYTQTYGIDYHETFAPIAKMNSIKILLSLVANHNWSLQHFDIYNRQEINFRVLHLCRGQLGDLESKKQPIVARSSVEAEYRAMALGSATLPWMEQSYSQSLVSQRQLVRFLT</sequence>
<protein>
    <recommendedName>
        <fullName evidence="1">Reverse transcriptase Ty1/copia-type domain-containing protein</fullName>
    </recommendedName>
</protein>
<organism evidence="2">
    <name type="scientific">Vitis vinifera</name>
    <name type="common">Grape</name>
    <dbReference type="NCBI Taxonomy" id="29760"/>
    <lineage>
        <taxon>Eukaryota</taxon>
        <taxon>Viridiplantae</taxon>
        <taxon>Streptophyta</taxon>
        <taxon>Embryophyta</taxon>
        <taxon>Tracheophyta</taxon>
        <taxon>Spermatophyta</taxon>
        <taxon>Magnoliopsida</taxon>
        <taxon>eudicotyledons</taxon>
        <taxon>Gunneridae</taxon>
        <taxon>Pentapetalae</taxon>
        <taxon>rosids</taxon>
        <taxon>Vitales</taxon>
        <taxon>Vitaceae</taxon>
        <taxon>Viteae</taxon>
        <taxon>Vitis</taxon>
    </lineage>
</organism>
<reference evidence="2" key="1">
    <citation type="journal article" date="2007" name="PLoS ONE">
        <title>The first genome sequence of an elite grapevine cultivar (Pinot noir Vitis vinifera L.): coping with a highly heterozygous genome.</title>
        <authorList>
            <person name="Velasco R."/>
            <person name="Zharkikh A."/>
            <person name="Troggio M."/>
            <person name="Cartwright D.A."/>
            <person name="Cestaro A."/>
            <person name="Pruss D."/>
            <person name="Pindo M."/>
            <person name="FitzGerald L.M."/>
            <person name="Vezzulli S."/>
            <person name="Reid J."/>
            <person name="Malacarne G."/>
            <person name="Iliev D."/>
            <person name="Coppola G."/>
            <person name="Wardell B."/>
            <person name="Micheletti D."/>
            <person name="Macalma T."/>
            <person name="Facci M."/>
            <person name="Mitchell J.T."/>
            <person name="Perazzolli M."/>
            <person name="Eldredge G."/>
            <person name="Gatto P."/>
            <person name="Oyzerski R."/>
            <person name="Moretto M."/>
            <person name="Gutin N."/>
            <person name="Stefanini M."/>
            <person name="Chen Y."/>
            <person name="Segala C."/>
            <person name="Davenport C."/>
            <person name="Dematte L."/>
            <person name="Mraz A."/>
            <person name="Battilana J."/>
            <person name="Stormo K."/>
            <person name="Costa F."/>
            <person name="Tao Q."/>
            <person name="Si-Ammour A."/>
            <person name="Harkins T."/>
            <person name="Lackey A."/>
            <person name="Perbost C."/>
            <person name="Taillon B."/>
            <person name="Stella A."/>
            <person name="Solovyev V."/>
            <person name="Fawcett J.A."/>
            <person name="Sterck L."/>
            <person name="Vandepoele K."/>
            <person name="Grando S.M."/>
            <person name="Toppo S."/>
            <person name="Moser C."/>
            <person name="Lanchbury J."/>
            <person name="Bogden R."/>
            <person name="Skolnick M."/>
            <person name="Sgaramella V."/>
            <person name="Bhatnagar S.K."/>
            <person name="Fontana P."/>
            <person name="Gutin A."/>
            <person name="Van de Peer Y."/>
            <person name="Salamini F."/>
            <person name="Viola R."/>
        </authorList>
    </citation>
    <scope>NUCLEOTIDE SEQUENCE</scope>
</reference>
<name>A5B6K7_VITVI</name>
<evidence type="ECO:0000259" key="1">
    <source>
        <dbReference type="Pfam" id="PF07727"/>
    </source>
</evidence>
<gene>
    <name evidence="2" type="ORF">VITISV_014235</name>
</gene>
<dbReference type="AlphaFoldDB" id="A5B6K7"/>
<accession>A5B6K7</accession>
<feature type="domain" description="Reverse transcriptase Ty1/copia-type" evidence="1">
    <location>
        <begin position="7"/>
        <end position="91"/>
    </location>
</feature>
<dbReference type="EMBL" id="AM448314">
    <property type="protein sequence ID" value="CAN59829.1"/>
    <property type="molecule type" value="Genomic_DNA"/>
</dbReference>
<evidence type="ECO:0000313" key="2">
    <source>
        <dbReference type="EMBL" id="CAN59829.1"/>
    </source>
</evidence>